<evidence type="ECO:0000313" key="1">
    <source>
        <dbReference type="EMBL" id="GIJ62915.1"/>
    </source>
</evidence>
<accession>A0A8J3ZK15</accession>
<protein>
    <recommendedName>
        <fullName evidence="3">SUKH-3 immunity protein</fullName>
    </recommendedName>
</protein>
<dbReference type="InterPro" id="IPR025850">
    <property type="entry name" value="SUKH-3"/>
</dbReference>
<dbReference type="AlphaFoldDB" id="A0A8J3ZK15"/>
<dbReference type="RefSeq" id="WP_204008858.1">
    <property type="nucleotide sequence ID" value="NZ_BOPG01000084.1"/>
</dbReference>
<gene>
    <name evidence="1" type="ORF">Vau01_104310</name>
</gene>
<evidence type="ECO:0000313" key="2">
    <source>
        <dbReference type="Proteomes" id="UP000612585"/>
    </source>
</evidence>
<evidence type="ECO:0008006" key="3">
    <source>
        <dbReference type="Google" id="ProtNLM"/>
    </source>
</evidence>
<dbReference type="Proteomes" id="UP000612585">
    <property type="component" value="Unassembled WGS sequence"/>
</dbReference>
<organism evidence="1 2">
    <name type="scientific">Virgisporangium aurantiacum</name>
    <dbReference type="NCBI Taxonomy" id="175570"/>
    <lineage>
        <taxon>Bacteria</taxon>
        <taxon>Bacillati</taxon>
        <taxon>Actinomycetota</taxon>
        <taxon>Actinomycetes</taxon>
        <taxon>Micromonosporales</taxon>
        <taxon>Micromonosporaceae</taxon>
        <taxon>Virgisporangium</taxon>
    </lineage>
</organism>
<name>A0A8J3ZK15_9ACTN</name>
<dbReference type="EMBL" id="BOPG01000084">
    <property type="protein sequence ID" value="GIJ62915.1"/>
    <property type="molecule type" value="Genomic_DNA"/>
</dbReference>
<proteinExistence type="predicted"/>
<reference evidence="1" key="1">
    <citation type="submission" date="2021-01" db="EMBL/GenBank/DDBJ databases">
        <title>Whole genome shotgun sequence of Virgisporangium aurantiacum NBRC 16421.</title>
        <authorList>
            <person name="Komaki H."/>
            <person name="Tamura T."/>
        </authorList>
    </citation>
    <scope>NUCLEOTIDE SEQUENCE</scope>
    <source>
        <strain evidence="1">NBRC 16421</strain>
    </source>
</reference>
<comment type="caution">
    <text evidence="1">The sequence shown here is derived from an EMBL/GenBank/DDBJ whole genome shotgun (WGS) entry which is preliminary data.</text>
</comment>
<dbReference type="Pfam" id="PF14433">
    <property type="entry name" value="SUKH-3"/>
    <property type="match status" value="1"/>
</dbReference>
<sequence>MSRADAAEAVREHFGCAPAELGLAEFEEAFVAWRQVAWSGPVPAVTTQPTVVVDKETGELTPWGALPADLVATQYAAHRAARDRFPPDVRAALETAGWWPARDRAAVVTAWLATPQVATAFAGVDFTGAALAALTEFGGLRISQRGVGESADGGFASRFFPIPDRVGADGLRSFIARTGIAVAPVGDHEDGPGDLVIDGDGRVFLLHWADDYLVADSFDAALVWMVRGGPLLPLE</sequence>
<keyword evidence="2" id="KW-1185">Reference proteome</keyword>